<organism evidence="4 5">
    <name type="scientific">Menidia menidia</name>
    <name type="common">Atlantic silverside</name>
    <dbReference type="NCBI Taxonomy" id="238744"/>
    <lineage>
        <taxon>Eukaryota</taxon>
        <taxon>Metazoa</taxon>
        <taxon>Chordata</taxon>
        <taxon>Craniata</taxon>
        <taxon>Vertebrata</taxon>
        <taxon>Euteleostomi</taxon>
        <taxon>Actinopterygii</taxon>
        <taxon>Neopterygii</taxon>
        <taxon>Teleostei</taxon>
        <taxon>Neoteleostei</taxon>
        <taxon>Acanthomorphata</taxon>
        <taxon>Ovalentaria</taxon>
        <taxon>Atherinomorphae</taxon>
        <taxon>Atheriniformes</taxon>
        <taxon>Atherinopsidae</taxon>
        <taxon>Menidiinae</taxon>
        <taxon>Menidia</taxon>
    </lineage>
</organism>
<comment type="caution">
    <text evidence="4">The sequence shown here is derived from an EMBL/GenBank/DDBJ whole genome shotgun (WGS) entry which is preliminary data.</text>
</comment>
<keyword evidence="5" id="KW-1185">Reference proteome</keyword>
<protein>
    <submittedName>
        <fullName evidence="4">(Atlantic silverside) hypothetical protein</fullName>
    </submittedName>
</protein>
<keyword evidence="1" id="KW-1133">Transmembrane helix</keyword>
<dbReference type="GO" id="GO:0016020">
    <property type="term" value="C:membrane"/>
    <property type="evidence" value="ECO:0007669"/>
    <property type="project" value="InterPro"/>
</dbReference>
<keyword evidence="1" id="KW-0812">Transmembrane</keyword>
<evidence type="ECO:0000313" key="4">
    <source>
        <dbReference type="EMBL" id="CAG5910972.1"/>
    </source>
</evidence>
<dbReference type="InterPro" id="IPR039090">
    <property type="entry name" value="CD7"/>
</dbReference>
<feature type="transmembrane region" description="Helical" evidence="1">
    <location>
        <begin position="156"/>
        <end position="179"/>
    </location>
</feature>
<dbReference type="GO" id="GO:0002250">
    <property type="term" value="P:adaptive immune response"/>
    <property type="evidence" value="ECO:0007669"/>
    <property type="project" value="InterPro"/>
</dbReference>
<dbReference type="InterPro" id="IPR013783">
    <property type="entry name" value="Ig-like_fold"/>
</dbReference>
<dbReference type="PANTHER" id="PTHR15343:SF0">
    <property type="entry name" value="T-CELL ANTIGEN CD7"/>
    <property type="match status" value="1"/>
</dbReference>
<dbReference type="PANTHER" id="PTHR15343">
    <property type="entry name" value="CD7"/>
    <property type="match status" value="1"/>
</dbReference>
<name>A0A8S4B1J8_9TELE</name>
<dbReference type="EMBL" id="CAJRST010010001">
    <property type="protein sequence ID" value="CAG5910972.1"/>
    <property type="molecule type" value="Genomic_DNA"/>
</dbReference>
<dbReference type="OrthoDB" id="8901010at2759"/>
<feature type="domain" description="Immunoglobulin V-set" evidence="3">
    <location>
        <begin position="31"/>
        <end position="124"/>
    </location>
</feature>
<gene>
    <name evidence="4" type="ORF">MMEN_LOCUS9892</name>
</gene>
<accession>A0A8S4B1J8</accession>
<dbReference type="Proteomes" id="UP000677803">
    <property type="component" value="Unassembled WGS sequence"/>
</dbReference>
<dbReference type="InterPro" id="IPR013106">
    <property type="entry name" value="Ig_V-set"/>
</dbReference>
<dbReference type="GO" id="GO:0038023">
    <property type="term" value="F:signaling receptor activity"/>
    <property type="evidence" value="ECO:0007669"/>
    <property type="project" value="InterPro"/>
</dbReference>
<feature type="chain" id="PRO_5035763299" evidence="2">
    <location>
        <begin position="22"/>
        <end position="219"/>
    </location>
</feature>
<sequence>MKAQWWSCVLGLLCMPAEVMLDNWAASQHPSTTSHVRVNSSLEITCSTSLSKPIGLTLHRLFKNNQNIVYLHFKNEKNPKITTSKIYNDRVTVLKAEDSLVSVQLSWLQLDDTDLYYCRWTFLNTPTLVKLESNGTVIIVRESGPKDQCRDLTLDLTLICLSVTALTVTAFLFIGALILKCNKFKEHFKPARALTPPRPERPQLLCGCQQPQYRPYLMT</sequence>
<evidence type="ECO:0000313" key="5">
    <source>
        <dbReference type="Proteomes" id="UP000677803"/>
    </source>
</evidence>
<evidence type="ECO:0000256" key="1">
    <source>
        <dbReference type="SAM" id="Phobius"/>
    </source>
</evidence>
<evidence type="ECO:0000256" key="2">
    <source>
        <dbReference type="SAM" id="SignalP"/>
    </source>
</evidence>
<keyword evidence="1" id="KW-0472">Membrane</keyword>
<evidence type="ECO:0000259" key="3">
    <source>
        <dbReference type="Pfam" id="PF07686"/>
    </source>
</evidence>
<dbReference type="Gene3D" id="2.60.40.10">
    <property type="entry name" value="Immunoglobulins"/>
    <property type="match status" value="1"/>
</dbReference>
<proteinExistence type="predicted"/>
<dbReference type="Pfam" id="PF07686">
    <property type="entry name" value="V-set"/>
    <property type="match status" value="1"/>
</dbReference>
<dbReference type="SUPFAM" id="SSF48726">
    <property type="entry name" value="Immunoglobulin"/>
    <property type="match status" value="1"/>
</dbReference>
<dbReference type="AlphaFoldDB" id="A0A8S4B1J8"/>
<keyword evidence="2" id="KW-0732">Signal</keyword>
<reference evidence="4" key="1">
    <citation type="submission" date="2021-05" db="EMBL/GenBank/DDBJ databases">
        <authorList>
            <person name="Tigano A."/>
        </authorList>
    </citation>
    <scope>NUCLEOTIDE SEQUENCE</scope>
</reference>
<dbReference type="InterPro" id="IPR036179">
    <property type="entry name" value="Ig-like_dom_sf"/>
</dbReference>
<feature type="signal peptide" evidence="2">
    <location>
        <begin position="1"/>
        <end position="21"/>
    </location>
</feature>